<evidence type="ECO:0000313" key="3">
    <source>
        <dbReference type="Proteomes" id="UP000815325"/>
    </source>
</evidence>
<keyword evidence="3" id="KW-1185">Reference proteome</keyword>
<sequence length="90" mass="10338">MGSALSPEMLRLIKGEVTEEEKAANYDASLERWWSEYAARKNDEDQEHVADSLLYDERCHLPRTAPRPTYANNIQHNSHKETPQQNGVAK</sequence>
<proteinExistence type="predicted"/>
<feature type="region of interest" description="Disordered" evidence="1">
    <location>
        <begin position="64"/>
        <end position="90"/>
    </location>
</feature>
<protein>
    <recommendedName>
        <fullName evidence="4">Encoded protein</fullName>
    </recommendedName>
</protein>
<evidence type="ECO:0000313" key="2">
    <source>
        <dbReference type="EMBL" id="KAF5841073.1"/>
    </source>
</evidence>
<evidence type="ECO:0000256" key="1">
    <source>
        <dbReference type="SAM" id="MobiDB-lite"/>
    </source>
</evidence>
<evidence type="ECO:0008006" key="4">
    <source>
        <dbReference type="Google" id="ProtNLM"/>
    </source>
</evidence>
<name>A0ABQ7H2I9_DUNSA</name>
<accession>A0ABQ7H2I9</accession>
<reference evidence="2" key="1">
    <citation type="submission" date="2017-08" db="EMBL/GenBank/DDBJ databases">
        <authorList>
            <person name="Polle J.E."/>
            <person name="Barry K."/>
            <person name="Cushman J."/>
            <person name="Schmutz J."/>
            <person name="Tran D."/>
            <person name="Hathwaick L.T."/>
            <person name="Yim W.C."/>
            <person name="Jenkins J."/>
            <person name="Mckie-Krisberg Z.M."/>
            <person name="Prochnik S."/>
            <person name="Lindquist E."/>
            <person name="Dockter R.B."/>
            <person name="Adam C."/>
            <person name="Molina H."/>
            <person name="Bunkerborg J."/>
            <person name="Jin E."/>
            <person name="Buchheim M."/>
            <person name="Magnuson J."/>
        </authorList>
    </citation>
    <scope>NUCLEOTIDE SEQUENCE</scope>
    <source>
        <strain evidence="2">CCAP 19/18</strain>
    </source>
</reference>
<comment type="caution">
    <text evidence="2">The sequence shown here is derived from an EMBL/GenBank/DDBJ whole genome shotgun (WGS) entry which is preliminary data.</text>
</comment>
<dbReference type="EMBL" id="MU069495">
    <property type="protein sequence ID" value="KAF5841073.1"/>
    <property type="molecule type" value="Genomic_DNA"/>
</dbReference>
<gene>
    <name evidence="2" type="ORF">DUNSADRAFT_14472</name>
</gene>
<organism evidence="2 3">
    <name type="scientific">Dunaliella salina</name>
    <name type="common">Green alga</name>
    <name type="synonym">Protococcus salinus</name>
    <dbReference type="NCBI Taxonomy" id="3046"/>
    <lineage>
        <taxon>Eukaryota</taxon>
        <taxon>Viridiplantae</taxon>
        <taxon>Chlorophyta</taxon>
        <taxon>core chlorophytes</taxon>
        <taxon>Chlorophyceae</taxon>
        <taxon>CS clade</taxon>
        <taxon>Chlamydomonadales</taxon>
        <taxon>Dunaliellaceae</taxon>
        <taxon>Dunaliella</taxon>
    </lineage>
</organism>
<dbReference type="Proteomes" id="UP000815325">
    <property type="component" value="Unassembled WGS sequence"/>
</dbReference>